<proteinExistence type="predicted"/>
<dbReference type="GO" id="GO:0006355">
    <property type="term" value="P:regulation of DNA-templated transcription"/>
    <property type="evidence" value="ECO:0007669"/>
    <property type="project" value="InterPro"/>
</dbReference>
<dbReference type="Pfam" id="PF00196">
    <property type="entry name" value="GerE"/>
    <property type="match status" value="1"/>
</dbReference>
<sequence length="264" mass="29597">MNLTGSIRNMENPHFYWQLGELIASTGDDHFATNMFQLVDTLVPVNRVDLSEWTLDERQASVVEIKPLGSAGPARTFPPPDPLESPDDHPLLQKMIEMNDSLLIQLKASLLPRHPQHSVHQCNLVSRTSNRRCVISFYRPHTQRVFSLPELSFLKSLSDTLLPLIERHAQISRQTLSKQPRLPLAELDQAPLSQVFDERLAINDIALSVREKEVCLGLLTGGTVPQMAERLRVKTSSIETYLKRATAKLGVSGRHGLAKWMAGA</sequence>
<reference evidence="2 3" key="1">
    <citation type="submission" date="2016-10" db="EMBL/GenBank/DDBJ databases">
        <title>Comparative genome analysis of multiple Pseudomonas spp. focuses on biocontrol and plant growth promoting traits.</title>
        <authorList>
            <person name="Tao X.-Y."/>
            <person name="Taylor C.G."/>
        </authorList>
    </citation>
    <scope>NUCLEOTIDE SEQUENCE [LARGE SCALE GENOMIC DNA]</scope>
    <source>
        <strain evidence="2 3">24D3</strain>
    </source>
</reference>
<protein>
    <submittedName>
        <fullName evidence="2">Helix-turn-helix transcriptional regulator</fullName>
    </submittedName>
</protein>
<dbReference type="InterPro" id="IPR036388">
    <property type="entry name" value="WH-like_DNA-bd_sf"/>
</dbReference>
<comment type="caution">
    <text evidence="2">The sequence shown here is derived from an EMBL/GenBank/DDBJ whole genome shotgun (WGS) entry which is preliminary data.</text>
</comment>
<dbReference type="SUPFAM" id="SSF46894">
    <property type="entry name" value="C-terminal effector domain of the bipartite response regulators"/>
    <property type="match status" value="1"/>
</dbReference>
<evidence type="ECO:0000313" key="3">
    <source>
        <dbReference type="Proteomes" id="UP000285757"/>
    </source>
</evidence>
<accession>A0A423LN63</accession>
<dbReference type="AlphaFoldDB" id="A0A423LN63"/>
<dbReference type="SMART" id="SM00421">
    <property type="entry name" value="HTH_LUXR"/>
    <property type="match status" value="1"/>
</dbReference>
<evidence type="ECO:0000259" key="1">
    <source>
        <dbReference type="SMART" id="SM00421"/>
    </source>
</evidence>
<dbReference type="Proteomes" id="UP000285757">
    <property type="component" value="Unassembled WGS sequence"/>
</dbReference>
<organism evidence="2 3">
    <name type="scientific">Pseudomonas fluorescens</name>
    <dbReference type="NCBI Taxonomy" id="294"/>
    <lineage>
        <taxon>Bacteria</taxon>
        <taxon>Pseudomonadati</taxon>
        <taxon>Pseudomonadota</taxon>
        <taxon>Gammaproteobacteria</taxon>
        <taxon>Pseudomonadales</taxon>
        <taxon>Pseudomonadaceae</taxon>
        <taxon>Pseudomonas</taxon>
    </lineage>
</organism>
<dbReference type="InterPro" id="IPR000792">
    <property type="entry name" value="Tscrpt_reg_LuxR_C"/>
</dbReference>
<gene>
    <name evidence="2" type="ORF">BK671_10150</name>
</gene>
<feature type="domain" description="HTH luxR-type" evidence="1">
    <location>
        <begin position="204"/>
        <end position="261"/>
    </location>
</feature>
<dbReference type="GO" id="GO:0003677">
    <property type="term" value="F:DNA binding"/>
    <property type="evidence" value="ECO:0007669"/>
    <property type="project" value="InterPro"/>
</dbReference>
<evidence type="ECO:0000313" key="2">
    <source>
        <dbReference type="EMBL" id="RON69759.1"/>
    </source>
</evidence>
<dbReference type="EMBL" id="MOBU01000006">
    <property type="protein sequence ID" value="RON69759.1"/>
    <property type="molecule type" value="Genomic_DNA"/>
</dbReference>
<dbReference type="Gene3D" id="1.10.10.10">
    <property type="entry name" value="Winged helix-like DNA-binding domain superfamily/Winged helix DNA-binding domain"/>
    <property type="match status" value="1"/>
</dbReference>
<dbReference type="InterPro" id="IPR016032">
    <property type="entry name" value="Sig_transdc_resp-reg_C-effctor"/>
</dbReference>
<name>A0A423LN63_PSEFL</name>
<dbReference type="RefSeq" id="WP_123532053.1">
    <property type="nucleotide sequence ID" value="NZ_MOBU01000006.1"/>
</dbReference>